<accession>A0ABP8L836</accession>
<dbReference type="Pfam" id="PF11236">
    <property type="entry name" value="DUF3037"/>
    <property type="match status" value="1"/>
</dbReference>
<gene>
    <name evidence="1" type="ORF">GCM10023090_18480</name>
</gene>
<dbReference type="InterPro" id="IPR021398">
    <property type="entry name" value="DUF3037"/>
</dbReference>
<proteinExistence type="predicted"/>
<evidence type="ECO:0000313" key="2">
    <source>
        <dbReference type="Proteomes" id="UP001501788"/>
    </source>
</evidence>
<dbReference type="RefSeq" id="WP_345063758.1">
    <property type="nucleotide sequence ID" value="NZ_BAABEX010000012.1"/>
</dbReference>
<dbReference type="EMBL" id="BAABEX010000012">
    <property type="protein sequence ID" value="GAA4424656.1"/>
    <property type="molecule type" value="Genomic_DNA"/>
</dbReference>
<name>A0ABP8L836_9BURK</name>
<keyword evidence="2" id="KW-1185">Reference proteome</keyword>
<dbReference type="Proteomes" id="UP001501788">
    <property type="component" value="Unassembled WGS sequence"/>
</dbReference>
<evidence type="ECO:0000313" key="1">
    <source>
        <dbReference type="EMBL" id="GAA4424656.1"/>
    </source>
</evidence>
<protein>
    <recommendedName>
        <fullName evidence="3">DUF3037 domain-containing protein</fullName>
    </recommendedName>
</protein>
<organism evidence="1 2">
    <name type="scientific">Acidovorax lacteus</name>
    <dbReference type="NCBI Taxonomy" id="1924988"/>
    <lineage>
        <taxon>Bacteria</taxon>
        <taxon>Pseudomonadati</taxon>
        <taxon>Pseudomonadota</taxon>
        <taxon>Betaproteobacteria</taxon>
        <taxon>Burkholderiales</taxon>
        <taxon>Comamonadaceae</taxon>
        <taxon>Acidovorax</taxon>
    </lineage>
</organism>
<sequence length="276" mass="30824">MNTTYHYVVLRLAPDPMRGEVINVGMVLFHEGEPPRIVIMATLNKLRAIDASWDTPRLAQWAQNIQTILDHRPGVRAQVDALGMFGFCEPDAVGSFMAATQQELQERIGAIKAKYVANKATEDKPKREKRTRLQTALREQFKKMQVLGTEAGDLKNHLVVPNVPVPGHDELKSDFVYKNGVYRITQTLDYNVAPDSMHNKLLEACMKSTAGDLAMAAYGKDTQRFAVVDIPEALADAADSHIDLLIARGFEIFRFDDKASMAEYIERAAPNTHQAT</sequence>
<evidence type="ECO:0008006" key="3">
    <source>
        <dbReference type="Google" id="ProtNLM"/>
    </source>
</evidence>
<reference evidence="2" key="1">
    <citation type="journal article" date="2019" name="Int. J. Syst. Evol. Microbiol.">
        <title>The Global Catalogue of Microorganisms (GCM) 10K type strain sequencing project: providing services to taxonomists for standard genome sequencing and annotation.</title>
        <authorList>
            <consortium name="The Broad Institute Genomics Platform"/>
            <consortium name="The Broad Institute Genome Sequencing Center for Infectious Disease"/>
            <person name="Wu L."/>
            <person name="Ma J."/>
        </authorList>
    </citation>
    <scope>NUCLEOTIDE SEQUENCE [LARGE SCALE GENOMIC DNA]</scope>
    <source>
        <strain evidence="2">JCM 31890</strain>
    </source>
</reference>
<comment type="caution">
    <text evidence="1">The sequence shown here is derived from an EMBL/GenBank/DDBJ whole genome shotgun (WGS) entry which is preliminary data.</text>
</comment>